<reference evidence="2" key="1">
    <citation type="journal article" date="2014" name="Int. J. Syst. Evol. Microbiol.">
        <title>Complete genome sequence of Corynebacterium casei LMG S-19264T (=DSM 44701T), isolated from a smear-ripened cheese.</title>
        <authorList>
            <consortium name="US DOE Joint Genome Institute (JGI-PGF)"/>
            <person name="Walter F."/>
            <person name="Albersmeier A."/>
            <person name="Kalinowski J."/>
            <person name="Ruckert C."/>
        </authorList>
    </citation>
    <scope>NUCLEOTIDE SEQUENCE</scope>
    <source>
        <strain evidence="2">CCM 7684</strain>
    </source>
</reference>
<evidence type="ECO:0000259" key="1">
    <source>
        <dbReference type="Pfam" id="PF04466"/>
    </source>
</evidence>
<dbReference type="InterPro" id="IPR027417">
    <property type="entry name" value="P-loop_NTPase"/>
</dbReference>
<name>A0A8J2VR03_9RHOB</name>
<feature type="domain" description="Phage terminase large subunit N-terminal" evidence="1">
    <location>
        <begin position="17"/>
        <end position="206"/>
    </location>
</feature>
<comment type="caution">
    <text evidence="2">The sequence shown here is derived from an EMBL/GenBank/DDBJ whole genome shotgun (WGS) entry which is preliminary data.</text>
</comment>
<dbReference type="Proteomes" id="UP000602745">
    <property type="component" value="Unassembled WGS sequence"/>
</dbReference>
<accession>A0A8J2VR03</accession>
<dbReference type="PANTHER" id="PTHR39184:SF1">
    <property type="entry name" value="PBSX PHAGE TERMINASE LARGE SUBUNIT"/>
    <property type="match status" value="1"/>
</dbReference>
<dbReference type="InterPro" id="IPR052380">
    <property type="entry name" value="Viral_DNA_packaging_terminase"/>
</dbReference>
<dbReference type="NCBIfam" id="TIGR01547">
    <property type="entry name" value="phage_term_2"/>
    <property type="match status" value="1"/>
</dbReference>
<protein>
    <recommendedName>
        <fullName evidence="1">Phage terminase large subunit N-terminal domain-containing protein</fullName>
    </recommendedName>
</protein>
<gene>
    <name evidence="2" type="ORF">GCM10007276_12220</name>
</gene>
<evidence type="ECO:0000313" key="3">
    <source>
        <dbReference type="Proteomes" id="UP000602745"/>
    </source>
</evidence>
<evidence type="ECO:0000313" key="2">
    <source>
        <dbReference type="EMBL" id="GGE36286.1"/>
    </source>
</evidence>
<dbReference type="Gene3D" id="3.40.50.300">
    <property type="entry name" value="P-loop containing nucleotide triphosphate hydrolases"/>
    <property type="match status" value="1"/>
</dbReference>
<dbReference type="InterPro" id="IPR035412">
    <property type="entry name" value="Terminase_L_N"/>
</dbReference>
<dbReference type="EMBL" id="BMCP01000001">
    <property type="protein sequence ID" value="GGE36286.1"/>
    <property type="molecule type" value="Genomic_DNA"/>
</dbReference>
<proteinExistence type="predicted"/>
<sequence>MNIEFPDKMQFLFDAARYKILYGGRGGAKSWGIARALLVLGAMDPLRVLCAREIQKSIQESVHQLLKDQIDALGLNEFYEVLQTEIRGRNGTLFIFAGLKHNVDNIKSKEGIDIAWVEEAANVSKTSWDKLIPTIRKPGSEIWVSFNPELDSDETYKRFVLSPPTGAKVEKLNWSDNPWFPEVLQQEMEDLKQRDHDAYLTVWEGHCKQVLDGAIYANEIRAATEQGRIGRVPYVPGVPVHTFWDLGRADKTSIWFIQVVGFEFRVVDYYENRGYALDHYLGILQGRGYVYGEDHLPHDAQNEQLGAKRTIEQQMRDIGRKVSIVPKIGVADGINAARTVFGRCWFDEEKTADGLTCLRRYRYDVDPDTQQYSKNPLHDEASHGADAFRYFAVAMEEPKTAKKKKAALVRAGGWMGA</sequence>
<dbReference type="InterPro" id="IPR006437">
    <property type="entry name" value="Phage_terminase_lsu"/>
</dbReference>
<dbReference type="PANTHER" id="PTHR39184">
    <property type="match status" value="1"/>
</dbReference>
<dbReference type="AlphaFoldDB" id="A0A8J2VR03"/>
<reference evidence="2" key="2">
    <citation type="submission" date="2020-09" db="EMBL/GenBank/DDBJ databases">
        <authorList>
            <person name="Sun Q."/>
            <person name="Sedlacek I."/>
        </authorList>
    </citation>
    <scope>NUCLEOTIDE SEQUENCE</scope>
    <source>
        <strain evidence="2">CCM 7684</strain>
    </source>
</reference>
<keyword evidence="3" id="KW-1185">Reference proteome</keyword>
<dbReference type="Gene3D" id="3.30.420.280">
    <property type="match status" value="1"/>
</dbReference>
<dbReference type="Pfam" id="PF04466">
    <property type="entry name" value="Terminase_3"/>
    <property type="match status" value="1"/>
</dbReference>
<organism evidence="2 3">
    <name type="scientific">Agaricicola taiwanensis</name>
    <dbReference type="NCBI Taxonomy" id="591372"/>
    <lineage>
        <taxon>Bacteria</taxon>
        <taxon>Pseudomonadati</taxon>
        <taxon>Pseudomonadota</taxon>
        <taxon>Alphaproteobacteria</taxon>
        <taxon>Rhodobacterales</taxon>
        <taxon>Paracoccaceae</taxon>
        <taxon>Agaricicola</taxon>
    </lineage>
</organism>